<evidence type="ECO:0000259" key="3">
    <source>
        <dbReference type="Pfam" id="PF06094"/>
    </source>
</evidence>
<dbReference type="AlphaFoldDB" id="A0A5C5VJ29"/>
<gene>
    <name evidence="4" type="ORF">KOR34_29590</name>
</gene>
<dbReference type="InterPro" id="IPR036568">
    <property type="entry name" value="GGCT-like_sf"/>
</dbReference>
<reference evidence="4 5" key="1">
    <citation type="submission" date="2019-02" db="EMBL/GenBank/DDBJ databases">
        <title>Deep-cultivation of Planctomycetes and their phenomic and genomic characterization uncovers novel biology.</title>
        <authorList>
            <person name="Wiegand S."/>
            <person name="Jogler M."/>
            <person name="Boedeker C."/>
            <person name="Pinto D."/>
            <person name="Vollmers J."/>
            <person name="Rivas-Marin E."/>
            <person name="Kohn T."/>
            <person name="Peeters S.H."/>
            <person name="Heuer A."/>
            <person name="Rast P."/>
            <person name="Oberbeckmann S."/>
            <person name="Bunk B."/>
            <person name="Jeske O."/>
            <person name="Meyerdierks A."/>
            <person name="Storesund J.E."/>
            <person name="Kallscheuer N."/>
            <person name="Luecker S."/>
            <person name="Lage O.M."/>
            <person name="Pohl T."/>
            <person name="Merkel B.J."/>
            <person name="Hornburger P."/>
            <person name="Mueller R.-W."/>
            <person name="Bruemmer F."/>
            <person name="Labrenz M."/>
            <person name="Spormann A.M."/>
            <person name="Op Den Camp H."/>
            <person name="Overmann J."/>
            <person name="Amann R."/>
            <person name="Jetten M.S.M."/>
            <person name="Mascher T."/>
            <person name="Medema M.H."/>
            <person name="Devos D.P."/>
            <person name="Kaster A.-K."/>
            <person name="Ovreas L."/>
            <person name="Rohde M."/>
            <person name="Galperin M.Y."/>
            <person name="Jogler C."/>
        </authorList>
    </citation>
    <scope>NUCLEOTIDE SEQUENCE [LARGE SCALE GENOMIC DNA]</scope>
    <source>
        <strain evidence="4 5">KOR34</strain>
    </source>
</reference>
<keyword evidence="5" id="KW-1185">Reference proteome</keyword>
<evidence type="ECO:0000313" key="5">
    <source>
        <dbReference type="Proteomes" id="UP000316714"/>
    </source>
</evidence>
<feature type="domain" description="Gamma-glutamylcyclotransferase AIG2-like" evidence="3">
    <location>
        <begin position="3"/>
        <end position="102"/>
    </location>
</feature>
<dbReference type="SUPFAM" id="SSF110857">
    <property type="entry name" value="Gamma-glutamyl cyclotransferase-like"/>
    <property type="match status" value="1"/>
</dbReference>
<evidence type="ECO:0000313" key="4">
    <source>
        <dbReference type="EMBL" id="TWT37993.1"/>
    </source>
</evidence>
<dbReference type="InterPro" id="IPR009288">
    <property type="entry name" value="AIG2-like_dom"/>
</dbReference>
<dbReference type="OrthoDB" id="279154at2"/>
<dbReference type="Proteomes" id="UP000316714">
    <property type="component" value="Unassembled WGS sequence"/>
</dbReference>
<protein>
    <recommendedName>
        <fullName evidence="2">Putative gamma-glutamylcyclotransferase</fullName>
    </recommendedName>
</protein>
<evidence type="ECO:0000256" key="1">
    <source>
        <dbReference type="ARBA" id="ARBA00022679"/>
    </source>
</evidence>
<sequence length="142" mass="15948">MDVFTYGTLQADAIWRRVSQQECESVAGEAHGFLARRVRSADYPAMVEQEDGVVPGLVYVGVGPEAVRRLDAFEGAEYIRRPIAVRCADGRERRCQAYLLAPSCRGRLSDDPWTLDAFLGSDAYHRFTRTYVGFPTVEQDQP</sequence>
<dbReference type="PANTHER" id="PTHR31544">
    <property type="entry name" value="AIG2-LIKE PROTEIN D"/>
    <property type="match status" value="1"/>
</dbReference>
<dbReference type="Pfam" id="PF06094">
    <property type="entry name" value="GGACT"/>
    <property type="match status" value="1"/>
</dbReference>
<dbReference type="PANTHER" id="PTHR31544:SF2">
    <property type="entry name" value="AIG2-LIKE PROTEIN D"/>
    <property type="match status" value="1"/>
</dbReference>
<keyword evidence="1" id="KW-0808">Transferase</keyword>
<dbReference type="Gene3D" id="3.10.490.10">
    <property type="entry name" value="Gamma-glutamyl cyclotransferase-like"/>
    <property type="match status" value="1"/>
</dbReference>
<accession>A0A5C5VJ29</accession>
<comment type="caution">
    <text evidence="4">The sequence shown here is derived from an EMBL/GenBank/DDBJ whole genome shotgun (WGS) entry which is preliminary data.</text>
</comment>
<dbReference type="CDD" id="cd06661">
    <property type="entry name" value="GGCT_like"/>
    <property type="match status" value="1"/>
</dbReference>
<organism evidence="4 5">
    <name type="scientific">Posidoniimonas corsicana</name>
    <dbReference type="NCBI Taxonomy" id="1938618"/>
    <lineage>
        <taxon>Bacteria</taxon>
        <taxon>Pseudomonadati</taxon>
        <taxon>Planctomycetota</taxon>
        <taxon>Planctomycetia</taxon>
        <taxon>Pirellulales</taxon>
        <taxon>Lacipirellulaceae</taxon>
        <taxon>Posidoniimonas</taxon>
    </lineage>
</organism>
<proteinExistence type="predicted"/>
<dbReference type="RefSeq" id="WP_146565287.1">
    <property type="nucleotide sequence ID" value="NZ_SIHJ01000001.1"/>
</dbReference>
<dbReference type="GO" id="GO:0016740">
    <property type="term" value="F:transferase activity"/>
    <property type="evidence" value="ECO:0007669"/>
    <property type="project" value="UniProtKB-KW"/>
</dbReference>
<dbReference type="InterPro" id="IPR045038">
    <property type="entry name" value="AIG2-like"/>
</dbReference>
<dbReference type="InterPro" id="IPR013024">
    <property type="entry name" value="GGCT-like"/>
</dbReference>
<dbReference type="EMBL" id="SIHJ01000001">
    <property type="protein sequence ID" value="TWT37993.1"/>
    <property type="molecule type" value="Genomic_DNA"/>
</dbReference>
<evidence type="ECO:0000256" key="2">
    <source>
        <dbReference type="ARBA" id="ARBA00030602"/>
    </source>
</evidence>
<name>A0A5C5VJ29_9BACT</name>